<comment type="caution">
    <text evidence="1">The sequence shown here is derived from an EMBL/GenBank/DDBJ whole genome shotgun (WGS) entry which is preliminary data.</text>
</comment>
<evidence type="ECO:0000313" key="2">
    <source>
        <dbReference type="Proteomes" id="UP001595847"/>
    </source>
</evidence>
<dbReference type="EMBL" id="JBHSBH010000005">
    <property type="protein sequence ID" value="MFC3995904.1"/>
    <property type="molecule type" value="Genomic_DNA"/>
</dbReference>
<accession>A0ABV8FIH0</accession>
<dbReference type="RefSeq" id="WP_378531473.1">
    <property type="nucleotide sequence ID" value="NZ_JBHSBH010000005.1"/>
</dbReference>
<keyword evidence="2" id="KW-1185">Reference proteome</keyword>
<dbReference type="Pfam" id="PF13783">
    <property type="entry name" value="DUF4177"/>
    <property type="match status" value="1"/>
</dbReference>
<organism evidence="1 2">
    <name type="scientific">Nocardiopsis sediminis</name>
    <dbReference type="NCBI Taxonomy" id="1778267"/>
    <lineage>
        <taxon>Bacteria</taxon>
        <taxon>Bacillati</taxon>
        <taxon>Actinomycetota</taxon>
        <taxon>Actinomycetes</taxon>
        <taxon>Streptosporangiales</taxon>
        <taxon>Nocardiopsidaceae</taxon>
        <taxon>Nocardiopsis</taxon>
    </lineage>
</organism>
<evidence type="ECO:0000313" key="1">
    <source>
        <dbReference type="EMBL" id="MFC3995904.1"/>
    </source>
</evidence>
<reference evidence="2" key="1">
    <citation type="journal article" date="2019" name="Int. J. Syst. Evol. Microbiol.">
        <title>The Global Catalogue of Microorganisms (GCM) 10K type strain sequencing project: providing services to taxonomists for standard genome sequencing and annotation.</title>
        <authorList>
            <consortium name="The Broad Institute Genomics Platform"/>
            <consortium name="The Broad Institute Genome Sequencing Center for Infectious Disease"/>
            <person name="Wu L."/>
            <person name="Ma J."/>
        </authorList>
    </citation>
    <scope>NUCLEOTIDE SEQUENCE [LARGE SCALE GENOMIC DNA]</scope>
    <source>
        <strain evidence="2">TBRC 1826</strain>
    </source>
</reference>
<proteinExistence type="predicted"/>
<dbReference type="Proteomes" id="UP001595847">
    <property type="component" value="Unassembled WGS sequence"/>
</dbReference>
<dbReference type="InterPro" id="IPR025234">
    <property type="entry name" value="YjzH-like"/>
</dbReference>
<gene>
    <name evidence="1" type="ORF">ACFOVU_08265</name>
</gene>
<protein>
    <submittedName>
        <fullName evidence="1">DUF4177 domain-containing protein</fullName>
    </submittedName>
</protein>
<name>A0ABV8FIH0_9ACTN</name>
<sequence length="63" mass="7213">MSAQWEYKVQTYARKTYGFNYDRIERDLNDLGREGWEVVGTLADAYISDGPDEIAVLLKRPGA</sequence>